<dbReference type="InterPro" id="IPR005583">
    <property type="entry name" value="YaaA"/>
</dbReference>
<dbReference type="OrthoDB" id="3210767at2"/>
<accession>A0A1B1U779</accession>
<proteinExistence type="predicted"/>
<reference evidence="2" key="1">
    <citation type="submission" date="2016-07" db="EMBL/GenBank/DDBJ databases">
        <authorList>
            <person name="Florea S."/>
            <person name="Webb J.S."/>
            <person name="Jaromczyk J."/>
            <person name="Schardl C.L."/>
        </authorList>
    </citation>
    <scope>NUCLEOTIDE SEQUENCE [LARGE SCALE GENOMIC DNA]</scope>
    <source>
        <strain evidence="2">MIT 01-6242</strain>
    </source>
</reference>
<evidence type="ECO:0008006" key="3">
    <source>
        <dbReference type="Google" id="ProtNLM"/>
    </source>
</evidence>
<sequence length="235" mass="26871">MKILFSPSEGKRYIKSSKSEGMLERHQRIYDAYADFVGKATLEELSRITGFSKEKEILEFLEKMQKPSLQRAIELYDGVAYDALDYGSLTSEQRHFVSESVLIFSNLFGVVGADSLLPFYKLKQGTGFGGFGTKNLYQEQYEIYREMIEGEFVVDLRAEFYKKLYSVGEHCFEFEFLKDGKKVSHYAKYYRGLVLRVIAQNASLDGIEEALEEYGLQSVGSKESSKKTTLIFAIS</sequence>
<dbReference type="PANTHER" id="PTHR30283">
    <property type="entry name" value="PEROXIDE STRESS RESPONSE PROTEIN YAAA"/>
    <property type="match status" value="1"/>
</dbReference>
<dbReference type="PANTHER" id="PTHR30283:SF4">
    <property type="entry name" value="PEROXIDE STRESS RESISTANCE PROTEIN YAAA"/>
    <property type="match status" value="1"/>
</dbReference>
<organism evidence="1 2">
    <name type="scientific">Helicobacter enhydrae</name>
    <dbReference type="NCBI Taxonomy" id="222136"/>
    <lineage>
        <taxon>Bacteria</taxon>
        <taxon>Pseudomonadati</taxon>
        <taxon>Campylobacterota</taxon>
        <taxon>Epsilonproteobacteria</taxon>
        <taxon>Campylobacterales</taxon>
        <taxon>Helicobacteraceae</taxon>
        <taxon>Helicobacter</taxon>
    </lineage>
</organism>
<gene>
    <name evidence="1" type="ORF">BBW65_07215</name>
</gene>
<dbReference type="Pfam" id="PF03883">
    <property type="entry name" value="H2O2_YaaD"/>
    <property type="match status" value="1"/>
</dbReference>
<name>A0A1B1U779_9HELI</name>
<evidence type="ECO:0000313" key="1">
    <source>
        <dbReference type="EMBL" id="ANV98596.1"/>
    </source>
</evidence>
<dbReference type="GO" id="GO:0033194">
    <property type="term" value="P:response to hydroperoxide"/>
    <property type="evidence" value="ECO:0007669"/>
    <property type="project" value="TreeGrafter"/>
</dbReference>
<dbReference type="AlphaFoldDB" id="A0A1B1U779"/>
<dbReference type="EMBL" id="CP016503">
    <property type="protein sequence ID" value="ANV98596.1"/>
    <property type="molecule type" value="Genomic_DNA"/>
</dbReference>
<evidence type="ECO:0000313" key="2">
    <source>
        <dbReference type="Proteomes" id="UP000092884"/>
    </source>
</evidence>
<protein>
    <recommendedName>
        <fullName evidence="3">Peroxide stress protein YaaA</fullName>
    </recommendedName>
</protein>
<dbReference type="GO" id="GO:0005829">
    <property type="term" value="C:cytosol"/>
    <property type="evidence" value="ECO:0007669"/>
    <property type="project" value="TreeGrafter"/>
</dbReference>
<dbReference type="KEGG" id="het:BBW65_07215"/>
<keyword evidence="2" id="KW-1185">Reference proteome</keyword>
<dbReference type="STRING" id="222136.BBW65_07215"/>
<dbReference type="Proteomes" id="UP000092884">
    <property type="component" value="Chromosome"/>
</dbReference>
<dbReference type="RefSeq" id="WP_066341495.1">
    <property type="nucleotide sequence ID" value="NZ_CP016503.1"/>
</dbReference>